<organism evidence="5 6">
    <name type="scientific">Phytophthora boehmeriae</name>
    <dbReference type="NCBI Taxonomy" id="109152"/>
    <lineage>
        <taxon>Eukaryota</taxon>
        <taxon>Sar</taxon>
        <taxon>Stramenopiles</taxon>
        <taxon>Oomycota</taxon>
        <taxon>Peronosporomycetes</taxon>
        <taxon>Peronosporales</taxon>
        <taxon>Peronosporaceae</taxon>
        <taxon>Phytophthora</taxon>
    </lineage>
</organism>
<sequence length="373" mass="42302">MRLRNKQKQADDEQSRGKTVAKSSTGATPPQPQGNKVHIAPEATAEDKPSPAPATNSVDDKKVNKSAGSKSVKPKPPKQGSIVGMKLVESLPETTDTVENPKDNNVDYRQVESNGLYNILVQTRRCEELCSGLGLTMKDIRKMKRKYNENDMYHSGEINRAEFFFMIKEEQRPITQGIFRLADVPTDQKFLSFDEYLLCVVTFAAFTKPELYQYVFELYDADQSGALDESECAKLSQELQSKQFNYPANVATAIELLEGKDGLAAFAPDDGLVNLEQFMKFARNFPVAFYPIINMQKNIRAATLGEARWSRITSNKLKVHELVRYMRRHHGVVPDLSFCEITASIFSREVLTIRRIAVERYAQETARHRQFET</sequence>
<proteinExistence type="predicted"/>
<name>A0A8T1WXE2_9STRA</name>
<evidence type="ECO:0000256" key="1">
    <source>
        <dbReference type="ARBA" id="ARBA00022723"/>
    </source>
</evidence>
<accession>A0A8T1WXE2</accession>
<dbReference type="EMBL" id="JAGDFL010000167">
    <property type="protein sequence ID" value="KAG7396230.1"/>
    <property type="molecule type" value="Genomic_DNA"/>
</dbReference>
<evidence type="ECO:0000259" key="4">
    <source>
        <dbReference type="PROSITE" id="PS50222"/>
    </source>
</evidence>
<dbReference type="Proteomes" id="UP000693981">
    <property type="component" value="Unassembled WGS sequence"/>
</dbReference>
<dbReference type="InterPro" id="IPR002048">
    <property type="entry name" value="EF_hand_dom"/>
</dbReference>
<comment type="caution">
    <text evidence="5">The sequence shown here is derived from an EMBL/GenBank/DDBJ whole genome shotgun (WGS) entry which is preliminary data.</text>
</comment>
<reference evidence="5" key="1">
    <citation type="submission" date="2021-02" db="EMBL/GenBank/DDBJ databases">
        <authorList>
            <person name="Palmer J.M."/>
        </authorList>
    </citation>
    <scope>NUCLEOTIDE SEQUENCE</scope>
    <source>
        <strain evidence="5">SCRP23</strain>
    </source>
</reference>
<evidence type="ECO:0000313" key="6">
    <source>
        <dbReference type="Proteomes" id="UP000693981"/>
    </source>
</evidence>
<gene>
    <name evidence="5" type="ORF">PHYBOEH_002610</name>
</gene>
<dbReference type="PROSITE" id="PS50222">
    <property type="entry name" value="EF_HAND_2"/>
    <property type="match status" value="1"/>
</dbReference>
<dbReference type="AlphaFoldDB" id="A0A8T1WXE2"/>
<evidence type="ECO:0000256" key="3">
    <source>
        <dbReference type="SAM" id="MobiDB-lite"/>
    </source>
</evidence>
<dbReference type="OrthoDB" id="191686at2759"/>
<keyword evidence="6" id="KW-1185">Reference proteome</keyword>
<protein>
    <recommendedName>
        <fullName evidence="4">EF-hand domain-containing protein</fullName>
    </recommendedName>
</protein>
<evidence type="ECO:0000256" key="2">
    <source>
        <dbReference type="ARBA" id="ARBA00022737"/>
    </source>
</evidence>
<dbReference type="GO" id="GO:0005509">
    <property type="term" value="F:calcium ion binding"/>
    <property type="evidence" value="ECO:0007669"/>
    <property type="project" value="InterPro"/>
</dbReference>
<keyword evidence="1" id="KW-0479">Metal-binding</keyword>
<feature type="domain" description="EF-hand" evidence="4">
    <location>
        <begin position="207"/>
        <end position="242"/>
    </location>
</feature>
<keyword evidence="2" id="KW-0677">Repeat</keyword>
<evidence type="ECO:0000313" key="5">
    <source>
        <dbReference type="EMBL" id="KAG7396230.1"/>
    </source>
</evidence>
<dbReference type="PANTHER" id="PTHR45942">
    <property type="entry name" value="PROTEIN PHOSPATASE 3 REGULATORY SUBUNIT B ALPHA ISOFORM TYPE 1"/>
    <property type="match status" value="1"/>
</dbReference>
<feature type="region of interest" description="Disordered" evidence="3">
    <location>
        <begin position="1"/>
        <end position="84"/>
    </location>
</feature>